<sequence>MSATTGKLGRPDKPGSPDKPGRRDEPDGPAHALRRDPGGRPGRPRLIERGELLAALDRAAAGPVTIITAPAGSGKSSLLRAWADRRDRRDRLAFVQVQRDRHDAQLFWLALLAAVRTLNGDPVVADAATASPDFDAGQAVDRVLDELGQALQPAGHTGRVSLVLDDVHELASAETFADLTRLLTSLPQGVHVILATRRDLPLRLHHLRLAGELAELRAAELSFSEDETRALLKAADIVLSDGAVARLHERCEGWAAGLRLAVLSLTGHPDPERFVADFGGSSRTVAEYLVAEMLERQPQEVQDLLLRTSILQRVSGELADRLTGRPGAEAILLGLEDANAFVVSLDPGRSWFRYHHLLADLLRLELRRSLPDEVPALHRSAAAWLTEHGLAVEAVRHLQAAGDWPEAAALLGNHCFSMMLDGQEESMQSLLAAFPQHLAREFQELSVVRATVDLVHGRLDDAAAHLAVTDSCSPSAPEPSRRRLRTAIAALHLSLARRRGNVEGVMRHAQFLSAPNGGETDEEVALGNDLRVMALMNLGTAEAWALQRSDGERHLQEGADLARAIGRPYLEVACLAQLGFASKLPDFTVARARCEEAIALAEHHGWGTAPVLAPALVTLACSLVWSGEFEAAESLLCRADTALQADRGPGIGTLLHLVKGMLHAGRGQRPQAAEHFAAAQDLQSQLSAPHALTGYVTGWLAGTQARLGAHDEARATLAALVDETLADSGEIRNARAVISLAERDPAAALASVAAVIEGTAPSVHVATRVEAHVLAALAYRDLAEPQRARQAVEHALVLAGPQRLVLPFVMADAGTLVEGMGEGVAWRSGPGAARAAHAVLLTDILDVVRGSAPVTGAAPPLAMAQELSPSELRVLRYLPTNLSRPEIAGELSVSVNTVNTHVRNIYAKLQATDRSSAVQRARELRLLARGPAR</sequence>
<dbReference type="InterPro" id="IPR036388">
    <property type="entry name" value="WH-like_DNA-bd_sf"/>
</dbReference>
<dbReference type="Pfam" id="PF25873">
    <property type="entry name" value="WHD_MalT"/>
    <property type="match status" value="1"/>
</dbReference>
<dbReference type="InterPro" id="IPR059106">
    <property type="entry name" value="WHD_MalT"/>
</dbReference>
<dbReference type="InterPro" id="IPR000792">
    <property type="entry name" value="Tscrpt_reg_LuxR_C"/>
</dbReference>
<dbReference type="GO" id="GO:0003677">
    <property type="term" value="F:DNA binding"/>
    <property type="evidence" value="ECO:0007669"/>
    <property type="project" value="InterPro"/>
</dbReference>
<dbReference type="SUPFAM" id="SSF46894">
    <property type="entry name" value="C-terminal effector domain of the bipartite response regulators"/>
    <property type="match status" value="1"/>
</dbReference>
<proteinExistence type="predicted"/>
<protein>
    <submittedName>
        <fullName evidence="3">AAA family ATPase</fullName>
    </submittedName>
</protein>
<name>A0A931B5T6_9ACTN</name>
<dbReference type="InterPro" id="IPR003593">
    <property type="entry name" value="AAA+_ATPase"/>
</dbReference>
<feature type="domain" description="HTH luxR-type" evidence="2">
    <location>
        <begin position="860"/>
        <end position="925"/>
    </location>
</feature>
<evidence type="ECO:0000256" key="1">
    <source>
        <dbReference type="SAM" id="MobiDB-lite"/>
    </source>
</evidence>
<dbReference type="Proteomes" id="UP000657385">
    <property type="component" value="Unassembled WGS sequence"/>
</dbReference>
<dbReference type="SMART" id="SM00421">
    <property type="entry name" value="HTH_LUXR"/>
    <property type="match status" value="1"/>
</dbReference>
<gene>
    <name evidence="3" type="ORF">I2501_14220</name>
</gene>
<dbReference type="CDD" id="cd06170">
    <property type="entry name" value="LuxR_C_like"/>
    <property type="match status" value="1"/>
</dbReference>
<evidence type="ECO:0000313" key="4">
    <source>
        <dbReference type="Proteomes" id="UP000657385"/>
    </source>
</evidence>
<feature type="region of interest" description="Disordered" evidence="1">
    <location>
        <begin position="1"/>
        <end position="45"/>
    </location>
</feature>
<dbReference type="Gene3D" id="1.25.40.10">
    <property type="entry name" value="Tetratricopeptide repeat domain"/>
    <property type="match status" value="1"/>
</dbReference>
<dbReference type="PROSITE" id="PS50043">
    <property type="entry name" value="HTH_LUXR_2"/>
    <property type="match status" value="1"/>
</dbReference>
<dbReference type="InterPro" id="IPR016032">
    <property type="entry name" value="Sig_transdc_resp-reg_C-effctor"/>
</dbReference>
<dbReference type="Gene3D" id="3.40.50.300">
    <property type="entry name" value="P-loop containing nucleotide triphosphate hydrolases"/>
    <property type="match status" value="1"/>
</dbReference>
<dbReference type="RefSeq" id="WP_196194338.1">
    <property type="nucleotide sequence ID" value="NZ_JADPRT010000005.1"/>
</dbReference>
<dbReference type="Gene3D" id="1.10.10.10">
    <property type="entry name" value="Winged helix-like DNA-binding domain superfamily/Winged helix DNA-binding domain"/>
    <property type="match status" value="1"/>
</dbReference>
<organism evidence="3 4">
    <name type="scientific">Streptacidiphilus fuscans</name>
    <dbReference type="NCBI Taxonomy" id="2789292"/>
    <lineage>
        <taxon>Bacteria</taxon>
        <taxon>Bacillati</taxon>
        <taxon>Actinomycetota</taxon>
        <taxon>Actinomycetes</taxon>
        <taxon>Kitasatosporales</taxon>
        <taxon>Streptomycetaceae</taxon>
        <taxon>Streptacidiphilus</taxon>
    </lineage>
</organism>
<dbReference type="InterPro" id="IPR011990">
    <property type="entry name" value="TPR-like_helical_dom_sf"/>
</dbReference>
<accession>A0A931B5T6</accession>
<keyword evidence="4" id="KW-1185">Reference proteome</keyword>
<dbReference type="SMART" id="SM00382">
    <property type="entry name" value="AAA"/>
    <property type="match status" value="1"/>
</dbReference>
<evidence type="ECO:0000259" key="2">
    <source>
        <dbReference type="PROSITE" id="PS50043"/>
    </source>
</evidence>
<dbReference type="AlphaFoldDB" id="A0A931B5T6"/>
<reference evidence="3" key="1">
    <citation type="submission" date="2020-11" db="EMBL/GenBank/DDBJ databases">
        <title>Isolation and identification of active actinomycetes.</title>
        <authorList>
            <person name="Yu B."/>
        </authorList>
    </citation>
    <scope>NUCLEOTIDE SEQUENCE</scope>
    <source>
        <strain evidence="3">NEAU-YB345</strain>
    </source>
</reference>
<dbReference type="Pfam" id="PF00196">
    <property type="entry name" value="GerE"/>
    <property type="match status" value="1"/>
</dbReference>
<dbReference type="SUPFAM" id="SSF52540">
    <property type="entry name" value="P-loop containing nucleoside triphosphate hydrolases"/>
    <property type="match status" value="1"/>
</dbReference>
<dbReference type="SUPFAM" id="SSF48452">
    <property type="entry name" value="TPR-like"/>
    <property type="match status" value="1"/>
</dbReference>
<dbReference type="EMBL" id="JADPRT010000005">
    <property type="protein sequence ID" value="MBF9069177.1"/>
    <property type="molecule type" value="Genomic_DNA"/>
</dbReference>
<feature type="compositionally biased region" description="Basic and acidic residues" evidence="1">
    <location>
        <begin position="9"/>
        <end position="38"/>
    </location>
</feature>
<dbReference type="InterPro" id="IPR027417">
    <property type="entry name" value="P-loop_NTPase"/>
</dbReference>
<comment type="caution">
    <text evidence="3">The sequence shown here is derived from an EMBL/GenBank/DDBJ whole genome shotgun (WGS) entry which is preliminary data.</text>
</comment>
<evidence type="ECO:0000313" key="3">
    <source>
        <dbReference type="EMBL" id="MBF9069177.1"/>
    </source>
</evidence>
<dbReference type="PRINTS" id="PR00038">
    <property type="entry name" value="HTHLUXR"/>
</dbReference>
<dbReference type="GO" id="GO:0006355">
    <property type="term" value="P:regulation of DNA-templated transcription"/>
    <property type="evidence" value="ECO:0007669"/>
    <property type="project" value="InterPro"/>
</dbReference>
<dbReference type="InterPro" id="IPR041664">
    <property type="entry name" value="AAA_16"/>
</dbReference>
<dbReference type="Pfam" id="PF13191">
    <property type="entry name" value="AAA_16"/>
    <property type="match status" value="1"/>
</dbReference>